<feature type="domain" description="HTH merR-type" evidence="2">
    <location>
        <begin position="1"/>
        <end position="68"/>
    </location>
</feature>
<gene>
    <name evidence="3" type="ORF">KO481_07770</name>
</gene>
<dbReference type="SUPFAM" id="SSF46955">
    <property type="entry name" value="Putative DNA-binding domain"/>
    <property type="match status" value="1"/>
</dbReference>
<dbReference type="RefSeq" id="WP_215916305.1">
    <property type="nucleotide sequence ID" value="NZ_JAHKNI010000002.1"/>
</dbReference>
<dbReference type="CDD" id="cd01282">
    <property type="entry name" value="HTH_MerR-like_sg3"/>
    <property type="match status" value="1"/>
</dbReference>
<organism evidence="3 4">
    <name type="scientific">Nocardia albiluteola</name>
    <dbReference type="NCBI Taxonomy" id="2842303"/>
    <lineage>
        <taxon>Bacteria</taxon>
        <taxon>Bacillati</taxon>
        <taxon>Actinomycetota</taxon>
        <taxon>Actinomycetes</taxon>
        <taxon>Mycobacteriales</taxon>
        <taxon>Nocardiaceae</taxon>
        <taxon>Nocardia</taxon>
    </lineage>
</organism>
<reference evidence="3 4" key="1">
    <citation type="submission" date="2021-06" db="EMBL/GenBank/DDBJ databases">
        <title>Actinomycetes sequencing.</title>
        <authorList>
            <person name="Shan Q."/>
        </authorList>
    </citation>
    <scope>NUCLEOTIDE SEQUENCE [LARGE SCALE GENOMIC DNA]</scope>
    <source>
        <strain evidence="3 4">NEAU-G5</strain>
    </source>
</reference>
<dbReference type="Pfam" id="PF13411">
    <property type="entry name" value="MerR_1"/>
    <property type="match status" value="1"/>
</dbReference>
<dbReference type="InterPro" id="IPR047057">
    <property type="entry name" value="MerR_fam"/>
</dbReference>
<keyword evidence="1" id="KW-0238">DNA-binding</keyword>
<evidence type="ECO:0000313" key="4">
    <source>
        <dbReference type="Proteomes" id="UP000733379"/>
    </source>
</evidence>
<dbReference type="InterPro" id="IPR009061">
    <property type="entry name" value="DNA-bd_dom_put_sf"/>
</dbReference>
<dbReference type="Proteomes" id="UP000733379">
    <property type="component" value="Unassembled WGS sequence"/>
</dbReference>
<dbReference type="SMART" id="SM00422">
    <property type="entry name" value="HTH_MERR"/>
    <property type="match status" value="1"/>
</dbReference>
<dbReference type="PANTHER" id="PTHR30204:SF97">
    <property type="entry name" value="MERR FAMILY REGULATORY PROTEIN"/>
    <property type="match status" value="1"/>
</dbReference>
<accession>A0ABS6ATR1</accession>
<dbReference type="EMBL" id="JAHKNI010000002">
    <property type="protein sequence ID" value="MBU3061419.1"/>
    <property type="molecule type" value="Genomic_DNA"/>
</dbReference>
<comment type="caution">
    <text evidence="3">The sequence shown here is derived from an EMBL/GenBank/DDBJ whole genome shotgun (WGS) entry which is preliminary data.</text>
</comment>
<protein>
    <submittedName>
        <fullName evidence="3">MerR family transcriptional regulator</fullName>
    </submittedName>
</protein>
<evidence type="ECO:0000259" key="2">
    <source>
        <dbReference type="PROSITE" id="PS50937"/>
    </source>
</evidence>
<name>A0ABS6ATR1_9NOCA</name>
<sequence length="120" mass="13185">MLIGELSARTGASRRSLRYYEEQGLLTSIRGGNGYREYEEPAIDTVRRIRALLAAGLPTDAIRQALPCVRDASPRLEPCPELVERLRGEMHRMDAAAAELAHSRDLIARMLTDAGVPLAG</sequence>
<dbReference type="PROSITE" id="PS50937">
    <property type="entry name" value="HTH_MERR_2"/>
    <property type="match status" value="1"/>
</dbReference>
<keyword evidence="4" id="KW-1185">Reference proteome</keyword>
<evidence type="ECO:0000313" key="3">
    <source>
        <dbReference type="EMBL" id="MBU3061419.1"/>
    </source>
</evidence>
<proteinExistence type="predicted"/>
<dbReference type="PANTHER" id="PTHR30204">
    <property type="entry name" value="REDOX-CYCLING DRUG-SENSING TRANSCRIPTIONAL ACTIVATOR SOXR"/>
    <property type="match status" value="1"/>
</dbReference>
<dbReference type="PRINTS" id="PR00040">
    <property type="entry name" value="HTHMERR"/>
</dbReference>
<dbReference type="InterPro" id="IPR000551">
    <property type="entry name" value="MerR-type_HTH_dom"/>
</dbReference>
<dbReference type="Gene3D" id="1.10.1660.10">
    <property type="match status" value="1"/>
</dbReference>
<evidence type="ECO:0000256" key="1">
    <source>
        <dbReference type="ARBA" id="ARBA00023125"/>
    </source>
</evidence>